<keyword evidence="2" id="KW-0812">Transmembrane</keyword>
<dbReference type="AlphaFoldDB" id="A0A182ITC3"/>
<feature type="region of interest" description="Disordered" evidence="1">
    <location>
        <begin position="304"/>
        <end position="336"/>
    </location>
</feature>
<keyword evidence="2" id="KW-0472">Membrane</keyword>
<organism evidence="3">
    <name type="scientific">Anopheles atroparvus</name>
    <name type="common">European mosquito</name>
    <dbReference type="NCBI Taxonomy" id="41427"/>
    <lineage>
        <taxon>Eukaryota</taxon>
        <taxon>Metazoa</taxon>
        <taxon>Ecdysozoa</taxon>
        <taxon>Arthropoda</taxon>
        <taxon>Hexapoda</taxon>
        <taxon>Insecta</taxon>
        <taxon>Pterygota</taxon>
        <taxon>Neoptera</taxon>
        <taxon>Endopterygota</taxon>
        <taxon>Diptera</taxon>
        <taxon>Nematocera</taxon>
        <taxon>Culicoidea</taxon>
        <taxon>Culicidae</taxon>
        <taxon>Anophelinae</taxon>
        <taxon>Anopheles</taxon>
    </lineage>
</organism>
<accession>A0A182ITC3</accession>
<feature type="transmembrane region" description="Helical" evidence="2">
    <location>
        <begin position="223"/>
        <end position="242"/>
    </location>
</feature>
<name>A0A182ITC3_ANOAO</name>
<dbReference type="VEuPathDB" id="VectorBase:AATE005089"/>
<reference evidence="3" key="1">
    <citation type="submission" date="2022-08" db="UniProtKB">
        <authorList>
            <consortium name="EnsemblMetazoa"/>
        </authorList>
    </citation>
    <scope>IDENTIFICATION</scope>
    <source>
        <strain evidence="3">EBRO</strain>
    </source>
</reference>
<proteinExistence type="predicted"/>
<protein>
    <submittedName>
        <fullName evidence="3">Uncharacterized protein</fullName>
    </submittedName>
</protein>
<evidence type="ECO:0000256" key="1">
    <source>
        <dbReference type="SAM" id="MobiDB-lite"/>
    </source>
</evidence>
<dbReference type="EnsemblMetazoa" id="AATE005089-RA">
    <property type="protein sequence ID" value="AATE005089-PA.1"/>
    <property type="gene ID" value="AATE005089"/>
</dbReference>
<keyword evidence="2" id="KW-1133">Transmembrane helix</keyword>
<evidence type="ECO:0000256" key="2">
    <source>
        <dbReference type="SAM" id="Phobius"/>
    </source>
</evidence>
<feature type="region of interest" description="Disordered" evidence="1">
    <location>
        <begin position="50"/>
        <end position="97"/>
    </location>
</feature>
<sequence>MVCEAQASSQGLSLSVEREKTSTFAEANQDGIGSRVRAFECLQLERSLRSPSVEAHQLTSDRQDPIPTSARKGSENPSGGGDTVGFLDDGPSAPMAGGDNWGTPMFMPALACRNVRYFWASSNLQSASPKHPLHEDAKDSLADNSRRIKLGVDQTVLDEPFGKATGETRYVVWSRIIKERVTNYSPPPKGAQPDPNMLISDLSAAKPSTPVTVQQQRPPMRSGIVVVVVVVVVVFLLLPALLQRGTPGQMFSPQTAVSLLSLRCRCPAEPPVPATGFFYDDRPSWAITSSACIRRRVFGSCRTRDPVPGPLGPGDPVASDAGSEKDKEANEIFIDA</sequence>
<evidence type="ECO:0000313" key="3">
    <source>
        <dbReference type="EnsemblMetazoa" id="AATE005089-PA.1"/>
    </source>
</evidence>